<organism evidence="5 6">
    <name type="scientific">Bowmanella denitrificans</name>
    <dbReference type="NCBI Taxonomy" id="366582"/>
    <lineage>
        <taxon>Bacteria</taxon>
        <taxon>Pseudomonadati</taxon>
        <taxon>Pseudomonadota</taxon>
        <taxon>Gammaproteobacteria</taxon>
        <taxon>Alteromonadales</taxon>
        <taxon>Alteromonadaceae</taxon>
        <taxon>Bowmanella</taxon>
    </lineage>
</organism>
<dbReference type="InterPro" id="IPR003594">
    <property type="entry name" value="HATPase_dom"/>
</dbReference>
<accession>A0ABP3GC54</accession>
<protein>
    <recommendedName>
        <fullName evidence="2">histidine kinase</fullName>
        <ecNumber evidence="2">2.7.13.3</ecNumber>
    </recommendedName>
</protein>
<dbReference type="Pfam" id="PF02518">
    <property type="entry name" value="HATPase_c"/>
    <property type="match status" value="1"/>
</dbReference>
<dbReference type="InterPro" id="IPR005467">
    <property type="entry name" value="His_kinase_dom"/>
</dbReference>
<evidence type="ECO:0000313" key="5">
    <source>
        <dbReference type="EMBL" id="GAA0341871.1"/>
    </source>
</evidence>
<dbReference type="Gene3D" id="3.30.450.40">
    <property type="match status" value="1"/>
</dbReference>
<dbReference type="PANTHER" id="PTHR43065:SF47">
    <property type="match status" value="1"/>
</dbReference>
<dbReference type="InterPro" id="IPR003018">
    <property type="entry name" value="GAF"/>
</dbReference>
<evidence type="ECO:0000313" key="6">
    <source>
        <dbReference type="Proteomes" id="UP001501757"/>
    </source>
</evidence>
<dbReference type="SUPFAM" id="SSF55781">
    <property type="entry name" value="GAF domain-like"/>
    <property type="match status" value="1"/>
</dbReference>
<evidence type="ECO:0000256" key="2">
    <source>
        <dbReference type="ARBA" id="ARBA00012438"/>
    </source>
</evidence>
<dbReference type="PROSITE" id="PS50109">
    <property type="entry name" value="HIS_KIN"/>
    <property type="match status" value="1"/>
</dbReference>
<name>A0ABP3GC54_9ALTE</name>
<proteinExistence type="predicted"/>
<gene>
    <name evidence="5" type="ORF">GCM10009092_03040</name>
</gene>
<dbReference type="EC" id="2.7.13.3" evidence="2"/>
<dbReference type="SMART" id="SM00387">
    <property type="entry name" value="HATPase_c"/>
    <property type="match status" value="1"/>
</dbReference>
<comment type="catalytic activity">
    <reaction evidence="1">
        <text>ATP + protein L-histidine = ADP + protein N-phospho-L-histidine.</text>
        <dbReference type="EC" id="2.7.13.3"/>
    </reaction>
</comment>
<sequence length="483" mass="53499">MLYMRMPAMPSSVKAQTPFKNLEISAISQKAVETGRNNALNLWVMGAPIDQVLCALVSAIESACDDLQCSIMLMNADGKSMCALVGPSLPEFFLNAIDGLDIGPSVGSCGASAYSGQPVVAADIHTHPYWKPFRELCQQANLRACWSYPILATDGKVLGTFGMYYSTVREPSEQDLELIRTEASIAALIIEKMQASEQLSQAKTALEKQVQQRNRELDKSNKQLRQALEQRYEVQQHLLEIENLASMGSMMSSLTHEVNTPIGVAVTAASHLQAQLQKSRLLFEQNQLTRSALKAFYDESAEAMLIIERNLQRSAELVSTFKQLSLDQHNQQPRTFNLSSYVCEILLSLKPKLKKYKLQFCLELDPDLEILSHPGALSQILINLIMNSAMHAFEPGQAGHISVAVQIQDNHLELRYQDDGKGMTSETLSHIFEPFFTSAKQRGGSGLGLHICKDLVEKILHGSIRCQSAPGQGCQFVVRFPLI</sequence>
<dbReference type="EMBL" id="BAAAEI010000002">
    <property type="protein sequence ID" value="GAA0341871.1"/>
    <property type="molecule type" value="Genomic_DNA"/>
</dbReference>
<evidence type="ECO:0000256" key="3">
    <source>
        <dbReference type="SAM" id="Coils"/>
    </source>
</evidence>
<dbReference type="InterPro" id="IPR004358">
    <property type="entry name" value="Sig_transdc_His_kin-like_C"/>
</dbReference>
<dbReference type="PRINTS" id="PR00344">
    <property type="entry name" value="BCTRLSENSOR"/>
</dbReference>
<evidence type="ECO:0000259" key="4">
    <source>
        <dbReference type="PROSITE" id="PS50109"/>
    </source>
</evidence>
<dbReference type="InterPro" id="IPR036890">
    <property type="entry name" value="HATPase_C_sf"/>
</dbReference>
<dbReference type="Gene3D" id="1.10.287.130">
    <property type="match status" value="1"/>
</dbReference>
<dbReference type="SMART" id="SM00065">
    <property type="entry name" value="GAF"/>
    <property type="match status" value="1"/>
</dbReference>
<dbReference type="Pfam" id="PF13185">
    <property type="entry name" value="GAF_2"/>
    <property type="match status" value="1"/>
</dbReference>
<comment type="caution">
    <text evidence="5">The sequence shown here is derived from an EMBL/GenBank/DDBJ whole genome shotgun (WGS) entry which is preliminary data.</text>
</comment>
<keyword evidence="3" id="KW-0175">Coiled coil</keyword>
<dbReference type="RefSeq" id="WP_343840916.1">
    <property type="nucleotide sequence ID" value="NZ_BAAAEI010000002.1"/>
</dbReference>
<evidence type="ECO:0000256" key="1">
    <source>
        <dbReference type="ARBA" id="ARBA00000085"/>
    </source>
</evidence>
<dbReference type="Gene3D" id="3.30.565.10">
    <property type="entry name" value="Histidine kinase-like ATPase, C-terminal domain"/>
    <property type="match status" value="1"/>
</dbReference>
<reference evidence="6" key="1">
    <citation type="journal article" date="2019" name="Int. J. Syst. Evol. Microbiol.">
        <title>The Global Catalogue of Microorganisms (GCM) 10K type strain sequencing project: providing services to taxonomists for standard genome sequencing and annotation.</title>
        <authorList>
            <consortium name="The Broad Institute Genomics Platform"/>
            <consortium name="The Broad Institute Genome Sequencing Center for Infectious Disease"/>
            <person name="Wu L."/>
            <person name="Ma J."/>
        </authorList>
    </citation>
    <scope>NUCLEOTIDE SEQUENCE [LARGE SCALE GENOMIC DNA]</scope>
    <source>
        <strain evidence="6">JCM 13378</strain>
    </source>
</reference>
<dbReference type="InterPro" id="IPR029016">
    <property type="entry name" value="GAF-like_dom_sf"/>
</dbReference>
<dbReference type="Proteomes" id="UP001501757">
    <property type="component" value="Unassembled WGS sequence"/>
</dbReference>
<keyword evidence="6" id="KW-1185">Reference proteome</keyword>
<feature type="domain" description="Histidine kinase" evidence="4">
    <location>
        <begin position="253"/>
        <end position="483"/>
    </location>
</feature>
<dbReference type="CDD" id="cd00075">
    <property type="entry name" value="HATPase"/>
    <property type="match status" value="1"/>
</dbReference>
<feature type="coiled-coil region" evidence="3">
    <location>
        <begin position="192"/>
        <end position="230"/>
    </location>
</feature>
<dbReference type="PANTHER" id="PTHR43065">
    <property type="entry name" value="SENSOR HISTIDINE KINASE"/>
    <property type="match status" value="1"/>
</dbReference>
<dbReference type="SUPFAM" id="SSF55874">
    <property type="entry name" value="ATPase domain of HSP90 chaperone/DNA topoisomerase II/histidine kinase"/>
    <property type="match status" value="1"/>
</dbReference>